<reference evidence="1" key="3">
    <citation type="submission" date="2015-02" db="UniProtKB">
        <authorList>
            <consortium name="EnsemblProtists"/>
        </authorList>
    </citation>
    <scope>IDENTIFICATION</scope>
    <source>
        <strain evidence="1">DAOM BR144</strain>
    </source>
</reference>
<dbReference type="InterPro" id="IPR005334">
    <property type="entry name" value="Tctex-1-like"/>
</dbReference>
<accession>K3X2I3</accession>
<protein>
    <recommendedName>
        <fullName evidence="3">Dynein light chain</fullName>
    </recommendedName>
</protein>
<dbReference type="STRING" id="431595.K3X2I3"/>
<dbReference type="VEuPathDB" id="FungiDB:PYU1_G011407"/>
<evidence type="ECO:0000313" key="1">
    <source>
        <dbReference type="EnsemblProtists" id="PYU1_T011432"/>
    </source>
</evidence>
<dbReference type="CDD" id="cd21459">
    <property type="entry name" value="DLC-like_TCTEX1D2"/>
    <property type="match status" value="1"/>
</dbReference>
<dbReference type="PANTHER" id="PTHR21255">
    <property type="entry name" value="T-COMPLEX-ASSOCIATED-TESTIS-EXPRESSED 1/ DYNEIN LIGHT CHAIN"/>
    <property type="match status" value="1"/>
</dbReference>
<sequence length="136" mass="15490">MADLDVASGRSSQIIKVVMPTYIMTPTEDETFRRKKACRIIAECLQSELEGKEYDETDAKVWSTTIADAVKARLHSECHAPRYKIVVQTFVGQQKLQDVRITSRCLWDNDNDNHASAVFNSQHIWATCIVFGFYAD</sequence>
<dbReference type="AlphaFoldDB" id="K3X2I3"/>
<dbReference type="EMBL" id="GL376571">
    <property type="status" value="NOT_ANNOTATED_CDS"/>
    <property type="molecule type" value="Genomic_DNA"/>
</dbReference>
<dbReference type="GO" id="GO:0007018">
    <property type="term" value="P:microtubule-based movement"/>
    <property type="evidence" value="ECO:0007669"/>
    <property type="project" value="TreeGrafter"/>
</dbReference>
<proteinExistence type="predicted"/>
<reference evidence="2" key="1">
    <citation type="journal article" date="2010" name="Genome Biol.">
        <title>Genome sequence of the necrotrophic plant pathogen Pythium ultimum reveals original pathogenicity mechanisms and effector repertoire.</title>
        <authorList>
            <person name="Levesque C.A."/>
            <person name="Brouwer H."/>
            <person name="Cano L."/>
            <person name="Hamilton J.P."/>
            <person name="Holt C."/>
            <person name="Huitema E."/>
            <person name="Raffaele S."/>
            <person name="Robideau G.P."/>
            <person name="Thines M."/>
            <person name="Win J."/>
            <person name="Zerillo M.M."/>
            <person name="Beakes G.W."/>
            <person name="Boore J.L."/>
            <person name="Busam D."/>
            <person name="Dumas B."/>
            <person name="Ferriera S."/>
            <person name="Fuerstenberg S.I."/>
            <person name="Gachon C.M."/>
            <person name="Gaulin E."/>
            <person name="Govers F."/>
            <person name="Grenville-Briggs L."/>
            <person name="Horner N."/>
            <person name="Hostetler J."/>
            <person name="Jiang R.H."/>
            <person name="Johnson J."/>
            <person name="Krajaejun T."/>
            <person name="Lin H."/>
            <person name="Meijer H.J."/>
            <person name="Moore B."/>
            <person name="Morris P."/>
            <person name="Phuntmart V."/>
            <person name="Puiu D."/>
            <person name="Shetty J."/>
            <person name="Stajich J.E."/>
            <person name="Tripathy S."/>
            <person name="Wawra S."/>
            <person name="van West P."/>
            <person name="Whitty B.R."/>
            <person name="Coutinho P.M."/>
            <person name="Henrissat B."/>
            <person name="Martin F."/>
            <person name="Thomas P.D."/>
            <person name="Tyler B.M."/>
            <person name="De Vries R.P."/>
            <person name="Kamoun S."/>
            <person name="Yandell M."/>
            <person name="Tisserat N."/>
            <person name="Buell C.R."/>
        </authorList>
    </citation>
    <scope>NUCLEOTIDE SEQUENCE</scope>
    <source>
        <strain evidence="2">DAOM:BR144</strain>
    </source>
</reference>
<dbReference type="InterPro" id="IPR038586">
    <property type="entry name" value="Tctex-1-like_sf"/>
</dbReference>
<dbReference type="Pfam" id="PF03645">
    <property type="entry name" value="Tctex-1"/>
    <property type="match status" value="1"/>
</dbReference>
<dbReference type="HOGENOM" id="CLU_097204_4_1_1"/>
<organism evidence="1 2">
    <name type="scientific">Globisporangium ultimum (strain ATCC 200006 / CBS 805.95 / DAOM BR144)</name>
    <name type="common">Pythium ultimum</name>
    <dbReference type="NCBI Taxonomy" id="431595"/>
    <lineage>
        <taxon>Eukaryota</taxon>
        <taxon>Sar</taxon>
        <taxon>Stramenopiles</taxon>
        <taxon>Oomycota</taxon>
        <taxon>Peronosporomycetes</taxon>
        <taxon>Pythiales</taxon>
        <taxon>Pythiaceae</taxon>
        <taxon>Globisporangium</taxon>
    </lineage>
</organism>
<keyword evidence="2" id="KW-1185">Reference proteome</keyword>
<reference evidence="2" key="2">
    <citation type="submission" date="2010-04" db="EMBL/GenBank/DDBJ databases">
        <authorList>
            <person name="Buell R."/>
            <person name="Hamilton J."/>
            <person name="Hostetler J."/>
        </authorList>
    </citation>
    <scope>NUCLEOTIDE SEQUENCE [LARGE SCALE GENOMIC DNA]</scope>
    <source>
        <strain evidence="2">DAOM:BR144</strain>
    </source>
</reference>
<dbReference type="GO" id="GO:0005737">
    <property type="term" value="C:cytoplasm"/>
    <property type="evidence" value="ECO:0007669"/>
    <property type="project" value="TreeGrafter"/>
</dbReference>
<dbReference type="GO" id="GO:0045505">
    <property type="term" value="F:dynein intermediate chain binding"/>
    <property type="evidence" value="ECO:0007669"/>
    <property type="project" value="TreeGrafter"/>
</dbReference>
<dbReference type="Gene3D" id="3.30.1140.40">
    <property type="entry name" value="Tctex-1"/>
    <property type="match status" value="1"/>
</dbReference>
<dbReference type="eggNOG" id="KOG4108">
    <property type="taxonomic scope" value="Eukaryota"/>
</dbReference>
<dbReference type="Proteomes" id="UP000019132">
    <property type="component" value="Unassembled WGS sequence"/>
</dbReference>
<dbReference type="EnsemblProtists" id="PYU1_T011432">
    <property type="protein sequence ID" value="PYU1_T011432"/>
    <property type="gene ID" value="PYU1_G011407"/>
</dbReference>
<evidence type="ECO:0000313" key="2">
    <source>
        <dbReference type="Proteomes" id="UP000019132"/>
    </source>
</evidence>
<dbReference type="GO" id="GO:0005868">
    <property type="term" value="C:cytoplasmic dynein complex"/>
    <property type="evidence" value="ECO:0007669"/>
    <property type="project" value="TreeGrafter"/>
</dbReference>
<dbReference type="PANTHER" id="PTHR21255:SF7">
    <property type="entry name" value="DYNEIN LIGHT CHAIN TCTEX-TYPE PROTEIN 2B"/>
    <property type="match status" value="1"/>
</dbReference>
<dbReference type="InParanoid" id="K3X2I3"/>
<evidence type="ECO:0008006" key="3">
    <source>
        <dbReference type="Google" id="ProtNLM"/>
    </source>
</evidence>
<name>K3X2I3_GLOUD</name>